<evidence type="ECO:0000256" key="8">
    <source>
        <dbReference type="ARBA" id="ARBA00022741"/>
    </source>
</evidence>
<comment type="catalytic activity">
    <reaction evidence="2">
        <text>a nucleoside 2',3'-cyclic phosphate + H2O = a nucleoside 3'-phosphate + H(+)</text>
        <dbReference type="Rhea" id="RHEA:19621"/>
        <dbReference type="ChEBI" id="CHEBI:15377"/>
        <dbReference type="ChEBI" id="CHEBI:15378"/>
        <dbReference type="ChEBI" id="CHEBI:66949"/>
        <dbReference type="ChEBI" id="CHEBI:66954"/>
        <dbReference type="EC" id="3.1.4.16"/>
    </reaction>
</comment>
<dbReference type="Gene3D" id="3.90.780.10">
    <property type="entry name" value="5'-Nucleotidase, C-terminal domain"/>
    <property type="match status" value="1"/>
</dbReference>
<protein>
    <submittedName>
        <fullName evidence="14">Bifunctional metallophosphatase/5'-nucleotidase</fullName>
    </submittedName>
</protein>
<name>A0A841SYZ2_9BACL</name>
<sequence length="538" mass="60173">MLEPNGEISDFTLTILYTTDVHGNVLPHHYANNEPSPTGFARLAPLIRAERARHEHTLLLDNGDLIQGTPFTYYYSRFASDAPHPMIRVLNELGYEGAVIGNHEFNYGMDLLNKAVRESNFPWMAANIVGAESGEPYFGKPYLIKEYPGGVRVGVLGLTTQYIPNWEHPRNVTGLAFKDACETAKRWVKHLREEERADLVVVAYHGGFERSLETGELTENETGENQGYRICMEVPGIDILLTGHQHREIDGAYINGVRIIQAGGMGMHLGMAQATLARENGAWRVTGTDSKLLHQGEYVPDPAVVEIVSETEEGTQGWLDQPIGFVEGDMTIVDPMKARLTEHPYIEFLNRVQMEAAEADISCTSLFDNWSPGFGSRITMREIVANYIYPNTLKVLRVSGQDIKDALERSATYFEYEDGAAKVSASFSDPKPQHYNYDMWEGIDYELDIARPHGDRVVKLEKDGKPIDPAGEYDVAMNNYRAVGGGEYPMFKDKPVVRDITVDVSELLANYIMEKGTIQASVNRNWKVTANGVEVVTE</sequence>
<dbReference type="AlphaFoldDB" id="A0A841SYZ2"/>
<dbReference type="SUPFAM" id="SSF56300">
    <property type="entry name" value="Metallo-dependent phosphatases"/>
    <property type="match status" value="1"/>
</dbReference>
<dbReference type="CDD" id="cd07410">
    <property type="entry name" value="MPP_CpdB_N"/>
    <property type="match status" value="1"/>
</dbReference>
<accession>A0A841SYZ2</accession>
<evidence type="ECO:0000256" key="6">
    <source>
        <dbReference type="ARBA" id="ARBA00022723"/>
    </source>
</evidence>
<keyword evidence="7" id="KW-0732">Signal</keyword>
<keyword evidence="9 11" id="KW-0378">Hydrolase</keyword>
<evidence type="ECO:0000256" key="11">
    <source>
        <dbReference type="RuleBase" id="RU362119"/>
    </source>
</evidence>
<keyword evidence="8 11" id="KW-0547">Nucleotide-binding</keyword>
<dbReference type="PANTHER" id="PTHR11575">
    <property type="entry name" value="5'-NUCLEOTIDASE-RELATED"/>
    <property type="match status" value="1"/>
</dbReference>
<dbReference type="EMBL" id="JACJVQ010000008">
    <property type="protein sequence ID" value="MBB6634837.1"/>
    <property type="molecule type" value="Genomic_DNA"/>
</dbReference>
<dbReference type="InterPro" id="IPR008334">
    <property type="entry name" value="5'-Nucleotdase_C"/>
</dbReference>
<dbReference type="Pfam" id="PF02872">
    <property type="entry name" value="5_nucleotid_C"/>
    <property type="match status" value="1"/>
</dbReference>
<gene>
    <name evidence="14" type="ORF">H7B67_12020</name>
</gene>
<evidence type="ECO:0000259" key="13">
    <source>
        <dbReference type="Pfam" id="PF02872"/>
    </source>
</evidence>
<dbReference type="Gene3D" id="3.60.21.10">
    <property type="match status" value="1"/>
</dbReference>
<keyword evidence="15" id="KW-1185">Reference proteome</keyword>
<evidence type="ECO:0000256" key="7">
    <source>
        <dbReference type="ARBA" id="ARBA00022729"/>
    </source>
</evidence>
<dbReference type="PROSITE" id="PS00786">
    <property type="entry name" value="5_NUCLEOTIDASE_2"/>
    <property type="match status" value="1"/>
</dbReference>
<dbReference type="InterPro" id="IPR006179">
    <property type="entry name" value="5_nucleotidase/apyrase"/>
</dbReference>
<dbReference type="InterPro" id="IPR006146">
    <property type="entry name" value="5'-Nucleotdase_CS"/>
</dbReference>
<evidence type="ECO:0000256" key="2">
    <source>
        <dbReference type="ARBA" id="ARBA00001730"/>
    </source>
</evidence>
<evidence type="ECO:0000256" key="9">
    <source>
        <dbReference type="ARBA" id="ARBA00022801"/>
    </source>
</evidence>
<evidence type="ECO:0000313" key="14">
    <source>
        <dbReference type="EMBL" id="MBB6634837.1"/>
    </source>
</evidence>
<keyword evidence="6" id="KW-0479">Metal-binding</keyword>
<dbReference type="GO" id="GO:0008663">
    <property type="term" value="F:2',3'-cyclic-nucleotide 2'-phosphodiesterase activity"/>
    <property type="evidence" value="ECO:0007669"/>
    <property type="project" value="UniProtKB-EC"/>
</dbReference>
<dbReference type="InterPro" id="IPR041827">
    <property type="entry name" value="CpdB_N"/>
</dbReference>
<evidence type="ECO:0000259" key="12">
    <source>
        <dbReference type="Pfam" id="PF00149"/>
    </source>
</evidence>
<comment type="similarity">
    <text evidence="5 11">Belongs to the 5'-nucleotidase family.</text>
</comment>
<dbReference type="InterPro" id="IPR036907">
    <property type="entry name" value="5'-Nucleotdase_C_sf"/>
</dbReference>
<evidence type="ECO:0000256" key="5">
    <source>
        <dbReference type="ARBA" id="ARBA00006654"/>
    </source>
</evidence>
<dbReference type="InterPro" id="IPR004843">
    <property type="entry name" value="Calcineurin-like_PHP"/>
</dbReference>
<dbReference type="InterPro" id="IPR029052">
    <property type="entry name" value="Metallo-depent_PP-like"/>
</dbReference>
<evidence type="ECO:0000256" key="10">
    <source>
        <dbReference type="ARBA" id="ARBA00023268"/>
    </source>
</evidence>
<proteinExistence type="inferred from homology"/>
<reference evidence="14 15" key="1">
    <citation type="submission" date="2020-08" db="EMBL/GenBank/DDBJ databases">
        <title>Cohnella phylogeny.</title>
        <authorList>
            <person name="Dunlap C."/>
        </authorList>
    </citation>
    <scope>NUCLEOTIDE SEQUENCE [LARGE SCALE GENOMIC DNA]</scope>
    <source>
        <strain evidence="14 15">DSM 25241</strain>
    </source>
</reference>
<dbReference type="GO" id="GO:0030288">
    <property type="term" value="C:outer membrane-bounded periplasmic space"/>
    <property type="evidence" value="ECO:0007669"/>
    <property type="project" value="TreeGrafter"/>
</dbReference>
<feature type="domain" description="Calcineurin-like phosphoesterase" evidence="12">
    <location>
        <begin position="14"/>
        <end position="247"/>
    </location>
</feature>
<dbReference type="Pfam" id="PF00149">
    <property type="entry name" value="Metallophos"/>
    <property type="match status" value="1"/>
</dbReference>
<evidence type="ECO:0000313" key="15">
    <source>
        <dbReference type="Proteomes" id="UP000535838"/>
    </source>
</evidence>
<evidence type="ECO:0000256" key="3">
    <source>
        <dbReference type="ARBA" id="ARBA00001968"/>
    </source>
</evidence>
<comment type="subcellular location">
    <subcellularLocation>
        <location evidence="4">Cell envelope</location>
    </subcellularLocation>
</comment>
<comment type="caution">
    <text evidence="14">The sequence shown here is derived from an EMBL/GenBank/DDBJ whole genome shotgun (WGS) entry which is preliminary data.</text>
</comment>
<dbReference type="Proteomes" id="UP000535838">
    <property type="component" value="Unassembled WGS sequence"/>
</dbReference>
<dbReference type="GO" id="GO:0000166">
    <property type="term" value="F:nucleotide binding"/>
    <property type="evidence" value="ECO:0007669"/>
    <property type="project" value="UniProtKB-KW"/>
</dbReference>
<dbReference type="PANTHER" id="PTHR11575:SF6">
    <property type="entry name" value="2',3'-CYCLIC-NUCLEOTIDE 2'-PHOSPHODIESTERASE_3'-NUCLEOTIDASE"/>
    <property type="match status" value="1"/>
</dbReference>
<keyword evidence="10" id="KW-0511">Multifunctional enzyme</keyword>
<dbReference type="GO" id="GO:0008254">
    <property type="term" value="F:3'-nucleotidase activity"/>
    <property type="evidence" value="ECO:0007669"/>
    <property type="project" value="UniProtKB-EC"/>
</dbReference>
<evidence type="ECO:0000256" key="4">
    <source>
        <dbReference type="ARBA" id="ARBA00004196"/>
    </source>
</evidence>
<feature type="domain" description="5'-Nucleotidase C-terminal" evidence="13">
    <location>
        <begin position="337"/>
        <end position="493"/>
    </location>
</feature>
<evidence type="ECO:0000256" key="1">
    <source>
        <dbReference type="ARBA" id="ARBA00000527"/>
    </source>
</evidence>
<dbReference type="PRINTS" id="PR01607">
    <property type="entry name" value="APYRASEFAMLY"/>
</dbReference>
<comment type="cofactor">
    <cofactor evidence="3">
        <name>a divalent metal cation</name>
        <dbReference type="ChEBI" id="CHEBI:60240"/>
    </cofactor>
</comment>
<dbReference type="GO" id="GO:0009166">
    <property type="term" value="P:nucleotide catabolic process"/>
    <property type="evidence" value="ECO:0007669"/>
    <property type="project" value="InterPro"/>
</dbReference>
<dbReference type="SUPFAM" id="SSF55816">
    <property type="entry name" value="5'-nucleotidase (syn. UDP-sugar hydrolase), C-terminal domain"/>
    <property type="match status" value="1"/>
</dbReference>
<organism evidence="14 15">
    <name type="scientific">Cohnella thailandensis</name>
    <dbReference type="NCBI Taxonomy" id="557557"/>
    <lineage>
        <taxon>Bacteria</taxon>
        <taxon>Bacillati</taxon>
        <taxon>Bacillota</taxon>
        <taxon>Bacilli</taxon>
        <taxon>Bacillales</taxon>
        <taxon>Paenibacillaceae</taxon>
        <taxon>Cohnella</taxon>
    </lineage>
</organism>
<comment type="catalytic activity">
    <reaction evidence="1">
        <text>a ribonucleoside 3'-phosphate + H2O = a ribonucleoside + phosphate</text>
        <dbReference type="Rhea" id="RHEA:10144"/>
        <dbReference type="ChEBI" id="CHEBI:13197"/>
        <dbReference type="ChEBI" id="CHEBI:15377"/>
        <dbReference type="ChEBI" id="CHEBI:18254"/>
        <dbReference type="ChEBI" id="CHEBI:43474"/>
        <dbReference type="EC" id="3.1.3.6"/>
    </reaction>
</comment>
<dbReference type="GO" id="GO:0046872">
    <property type="term" value="F:metal ion binding"/>
    <property type="evidence" value="ECO:0007669"/>
    <property type="project" value="UniProtKB-KW"/>
</dbReference>